<keyword evidence="3 6" id="KW-0812">Transmembrane</keyword>
<dbReference type="InterPro" id="IPR003740">
    <property type="entry name" value="YitT"/>
</dbReference>
<evidence type="ECO:0000313" key="8">
    <source>
        <dbReference type="EMBL" id="HIR55713.1"/>
    </source>
</evidence>
<evidence type="ECO:0000259" key="7">
    <source>
        <dbReference type="Pfam" id="PF10035"/>
    </source>
</evidence>
<dbReference type="InterPro" id="IPR015867">
    <property type="entry name" value="N-reg_PII/ATP_PRibTrfase_C"/>
</dbReference>
<protein>
    <submittedName>
        <fullName evidence="8">YitT family protein</fullName>
    </submittedName>
</protein>
<proteinExistence type="predicted"/>
<dbReference type="PANTHER" id="PTHR33545:SF5">
    <property type="entry name" value="UPF0750 MEMBRANE PROTEIN YITT"/>
    <property type="match status" value="1"/>
</dbReference>
<keyword evidence="2" id="KW-1003">Cell membrane</keyword>
<evidence type="ECO:0000256" key="2">
    <source>
        <dbReference type="ARBA" id="ARBA00022475"/>
    </source>
</evidence>
<comment type="caution">
    <text evidence="8">The sequence shown here is derived from an EMBL/GenBank/DDBJ whole genome shotgun (WGS) entry which is preliminary data.</text>
</comment>
<feature type="transmembrane region" description="Helical" evidence="6">
    <location>
        <begin position="14"/>
        <end position="33"/>
    </location>
</feature>
<feature type="transmembrane region" description="Helical" evidence="6">
    <location>
        <begin position="71"/>
        <end position="96"/>
    </location>
</feature>
<feature type="domain" description="DUF2179" evidence="7">
    <location>
        <begin position="227"/>
        <end position="278"/>
    </location>
</feature>
<evidence type="ECO:0000256" key="6">
    <source>
        <dbReference type="SAM" id="Phobius"/>
    </source>
</evidence>
<dbReference type="CDD" id="cd16380">
    <property type="entry name" value="YitT_C"/>
    <property type="match status" value="1"/>
</dbReference>
<dbReference type="Proteomes" id="UP000824238">
    <property type="component" value="Unassembled WGS sequence"/>
</dbReference>
<dbReference type="Gene3D" id="3.30.70.120">
    <property type="match status" value="1"/>
</dbReference>
<evidence type="ECO:0000256" key="1">
    <source>
        <dbReference type="ARBA" id="ARBA00004651"/>
    </source>
</evidence>
<evidence type="ECO:0000256" key="4">
    <source>
        <dbReference type="ARBA" id="ARBA00022989"/>
    </source>
</evidence>
<feature type="transmembrane region" description="Helical" evidence="6">
    <location>
        <begin position="116"/>
        <end position="135"/>
    </location>
</feature>
<evidence type="ECO:0000313" key="9">
    <source>
        <dbReference type="Proteomes" id="UP000824238"/>
    </source>
</evidence>
<dbReference type="Pfam" id="PF10035">
    <property type="entry name" value="DUF2179"/>
    <property type="match status" value="1"/>
</dbReference>
<reference evidence="8" key="1">
    <citation type="submission" date="2020-10" db="EMBL/GenBank/DDBJ databases">
        <authorList>
            <person name="Gilroy R."/>
        </authorList>
    </citation>
    <scope>NUCLEOTIDE SEQUENCE</scope>
    <source>
        <strain evidence="8">ChiGjej3B3-7149</strain>
    </source>
</reference>
<feature type="transmembrane region" description="Helical" evidence="6">
    <location>
        <begin position="39"/>
        <end position="64"/>
    </location>
</feature>
<dbReference type="Pfam" id="PF02588">
    <property type="entry name" value="YitT_membrane"/>
    <property type="match status" value="1"/>
</dbReference>
<reference evidence="8" key="2">
    <citation type="journal article" date="2021" name="PeerJ">
        <title>Extensive microbial diversity within the chicken gut microbiome revealed by metagenomics and culture.</title>
        <authorList>
            <person name="Gilroy R."/>
            <person name="Ravi A."/>
            <person name="Getino M."/>
            <person name="Pursley I."/>
            <person name="Horton D.L."/>
            <person name="Alikhan N.F."/>
            <person name="Baker D."/>
            <person name="Gharbi K."/>
            <person name="Hall N."/>
            <person name="Watson M."/>
            <person name="Adriaenssens E.M."/>
            <person name="Foster-Nyarko E."/>
            <person name="Jarju S."/>
            <person name="Secka A."/>
            <person name="Antonio M."/>
            <person name="Oren A."/>
            <person name="Chaudhuri R.R."/>
            <person name="La Ragione R."/>
            <person name="Hildebrand F."/>
            <person name="Pallen M.J."/>
        </authorList>
    </citation>
    <scope>NUCLEOTIDE SEQUENCE</scope>
    <source>
        <strain evidence="8">ChiGjej3B3-7149</strain>
    </source>
</reference>
<organism evidence="8 9">
    <name type="scientific">Candidatus Scatomorpha intestinigallinarum</name>
    <dbReference type="NCBI Taxonomy" id="2840923"/>
    <lineage>
        <taxon>Bacteria</taxon>
        <taxon>Bacillati</taxon>
        <taxon>Bacillota</taxon>
        <taxon>Clostridia</taxon>
        <taxon>Eubacteriales</taxon>
        <taxon>Candidatus Scatomorpha</taxon>
    </lineage>
</organism>
<keyword evidence="4 6" id="KW-1133">Transmembrane helix</keyword>
<evidence type="ECO:0000256" key="5">
    <source>
        <dbReference type="ARBA" id="ARBA00023136"/>
    </source>
</evidence>
<dbReference type="GO" id="GO:0005886">
    <property type="term" value="C:plasma membrane"/>
    <property type="evidence" value="ECO:0007669"/>
    <property type="project" value="UniProtKB-SubCell"/>
</dbReference>
<name>A0A9D1DMS2_9FIRM</name>
<feature type="transmembrane region" description="Helical" evidence="6">
    <location>
        <begin position="155"/>
        <end position="173"/>
    </location>
</feature>
<feature type="transmembrane region" description="Helical" evidence="6">
    <location>
        <begin position="179"/>
        <end position="198"/>
    </location>
</feature>
<sequence length="284" mass="30803">MGGRPGAGARLRELAILTGAMAVISAAVFFFLVPSRAAVSSIAGAAIIINGVVDLPVSLITLILNGALIALGLAVFGGGFAFNTIYTCALLSAFMAALERLFPDFSSLTGSPELDVICYVLVVSWALAILFRHNAASGGLDIIAQVMNRYLHIEVGRALSIAGICIALCSAFVYDGRTVALSVLGTYFNGIVLDRFIFGQNLKRRVSVITKRFDELRGFILDELHCGATIYRAEGAYTHERFPELVMIVDKGQYQRLMTYVHRLDPEAFVAVYTVSEVSRKPWR</sequence>
<dbReference type="PIRSF" id="PIRSF006483">
    <property type="entry name" value="Membrane_protein_YitT"/>
    <property type="match status" value="1"/>
</dbReference>
<dbReference type="PANTHER" id="PTHR33545">
    <property type="entry name" value="UPF0750 MEMBRANE PROTEIN YITT-RELATED"/>
    <property type="match status" value="1"/>
</dbReference>
<dbReference type="AlphaFoldDB" id="A0A9D1DMS2"/>
<dbReference type="InterPro" id="IPR051461">
    <property type="entry name" value="UPF0750_membrane"/>
</dbReference>
<gene>
    <name evidence="8" type="ORF">IAD36_08995</name>
</gene>
<evidence type="ECO:0000256" key="3">
    <source>
        <dbReference type="ARBA" id="ARBA00022692"/>
    </source>
</evidence>
<dbReference type="InterPro" id="IPR019264">
    <property type="entry name" value="DUF2179"/>
</dbReference>
<comment type="subcellular location">
    <subcellularLocation>
        <location evidence="1">Cell membrane</location>
        <topology evidence="1">Multi-pass membrane protein</topology>
    </subcellularLocation>
</comment>
<accession>A0A9D1DMS2</accession>
<keyword evidence="5 6" id="KW-0472">Membrane</keyword>
<dbReference type="EMBL" id="DVHH01000215">
    <property type="protein sequence ID" value="HIR55713.1"/>
    <property type="molecule type" value="Genomic_DNA"/>
</dbReference>